<gene>
    <name evidence="1" type="ORF">nbrc107696_18790</name>
</gene>
<dbReference type="SUPFAM" id="SSF52980">
    <property type="entry name" value="Restriction endonuclease-like"/>
    <property type="match status" value="1"/>
</dbReference>
<proteinExistence type="predicted"/>
<evidence type="ECO:0008006" key="3">
    <source>
        <dbReference type="Google" id="ProtNLM"/>
    </source>
</evidence>
<sequence length="255" mass="28957">MQLTESWRDMFPQSVLDRYEFRETRNASRVMHTLEPKAFDDLVEVLDGFWLTMDKLTTPGGNKTVIAAELDDLFRVRGWREGQYDQDLITRLTLTPWPTGQERHKVIETSNSYGGHKIDNVLGRAAVDVEWNPKDGNLDRDLNNFVNLYEGGVIDTGVILTRVADDLRYFVRDLIAETKAVQVPEHCTAWRERMRKLSKDPMGTSTTSNFGKLVPRLERGDGRGCPILAIAITKKCYVPPTGTLDAEVRRLAAAM</sequence>
<organism evidence="1 2">
    <name type="scientific">Gordonia spumicola</name>
    <dbReference type="NCBI Taxonomy" id="589161"/>
    <lineage>
        <taxon>Bacteria</taxon>
        <taxon>Bacillati</taxon>
        <taxon>Actinomycetota</taxon>
        <taxon>Actinomycetes</taxon>
        <taxon>Mycobacteriales</taxon>
        <taxon>Gordoniaceae</taxon>
        <taxon>Gordonia</taxon>
    </lineage>
</organism>
<evidence type="ECO:0000313" key="1">
    <source>
        <dbReference type="EMBL" id="GEE01433.1"/>
    </source>
</evidence>
<dbReference type="OrthoDB" id="1956808at2"/>
<dbReference type="GO" id="GO:0009036">
    <property type="term" value="F:type II site-specific deoxyribonuclease activity"/>
    <property type="evidence" value="ECO:0007669"/>
    <property type="project" value="InterPro"/>
</dbReference>
<dbReference type="RefSeq" id="WP_161895228.1">
    <property type="nucleotide sequence ID" value="NZ_BJOV01000003.1"/>
</dbReference>
<accession>A0A7I9V8L3</accession>
<dbReference type="InterPro" id="IPR015278">
    <property type="entry name" value="BglII-like"/>
</dbReference>
<protein>
    <recommendedName>
        <fullName evidence="3">Restriction endonuclease</fullName>
    </recommendedName>
</protein>
<dbReference type="EMBL" id="BJOV01000003">
    <property type="protein sequence ID" value="GEE01433.1"/>
    <property type="molecule type" value="Genomic_DNA"/>
</dbReference>
<dbReference type="Pfam" id="PF09195">
    <property type="entry name" value="Endonuc-BglII"/>
    <property type="match status" value="1"/>
</dbReference>
<reference evidence="2" key="1">
    <citation type="submission" date="2019-06" db="EMBL/GenBank/DDBJ databases">
        <title>Gordonia isolated from sludge of a wastewater treatment plant.</title>
        <authorList>
            <person name="Tamura T."/>
            <person name="Aoyama K."/>
            <person name="Kang Y."/>
            <person name="Saito S."/>
            <person name="Akiyama N."/>
            <person name="Yazawa K."/>
            <person name="Gonoi T."/>
            <person name="Mikami Y."/>
        </authorList>
    </citation>
    <scope>NUCLEOTIDE SEQUENCE [LARGE SCALE GENOMIC DNA]</scope>
    <source>
        <strain evidence="2">NBRC 107696</strain>
    </source>
</reference>
<dbReference type="GO" id="GO:0009307">
    <property type="term" value="P:DNA restriction-modification system"/>
    <property type="evidence" value="ECO:0007669"/>
    <property type="project" value="InterPro"/>
</dbReference>
<comment type="caution">
    <text evidence="1">The sequence shown here is derived from an EMBL/GenBank/DDBJ whole genome shotgun (WGS) entry which is preliminary data.</text>
</comment>
<evidence type="ECO:0000313" key="2">
    <source>
        <dbReference type="Proteomes" id="UP000444960"/>
    </source>
</evidence>
<dbReference type="InterPro" id="IPR011335">
    <property type="entry name" value="Restrct_endonuc-II-like"/>
</dbReference>
<dbReference type="AlphaFoldDB" id="A0A7I9V8L3"/>
<keyword evidence="2" id="KW-1185">Reference proteome</keyword>
<name>A0A7I9V8L3_9ACTN</name>
<dbReference type="Proteomes" id="UP000444960">
    <property type="component" value="Unassembled WGS sequence"/>
</dbReference>